<evidence type="ECO:0000256" key="6">
    <source>
        <dbReference type="SAM" id="Phobius"/>
    </source>
</evidence>
<evidence type="ECO:0008006" key="10">
    <source>
        <dbReference type="Google" id="ProtNLM"/>
    </source>
</evidence>
<evidence type="ECO:0000313" key="8">
    <source>
        <dbReference type="EMBL" id="RAL60729.1"/>
    </source>
</evidence>
<organism evidence="8 9">
    <name type="scientific">Monilinia fructigena</name>
    <dbReference type="NCBI Taxonomy" id="38457"/>
    <lineage>
        <taxon>Eukaryota</taxon>
        <taxon>Fungi</taxon>
        <taxon>Dikarya</taxon>
        <taxon>Ascomycota</taxon>
        <taxon>Pezizomycotina</taxon>
        <taxon>Leotiomycetes</taxon>
        <taxon>Helotiales</taxon>
        <taxon>Sclerotiniaceae</taxon>
        <taxon>Monilinia</taxon>
    </lineage>
</organism>
<dbReference type="PANTHER" id="PTHR15549">
    <property type="entry name" value="PAIRED IMMUNOGLOBULIN-LIKE TYPE 2 RECEPTOR"/>
    <property type="match status" value="1"/>
</dbReference>
<feature type="chain" id="PRO_5017361242" description="Mid2 domain-containing protein" evidence="7">
    <location>
        <begin position="24"/>
        <end position="310"/>
    </location>
</feature>
<evidence type="ECO:0000256" key="3">
    <source>
        <dbReference type="ARBA" id="ARBA00022989"/>
    </source>
</evidence>
<dbReference type="Proteomes" id="UP000249056">
    <property type="component" value="Unassembled WGS sequence"/>
</dbReference>
<dbReference type="EMBL" id="QKRW01000037">
    <property type="protein sequence ID" value="RAL60729.1"/>
    <property type="molecule type" value="Genomic_DNA"/>
</dbReference>
<keyword evidence="2 6" id="KW-0812">Transmembrane</keyword>
<evidence type="ECO:0000256" key="1">
    <source>
        <dbReference type="ARBA" id="ARBA00004167"/>
    </source>
</evidence>
<keyword evidence="4 6" id="KW-0472">Membrane</keyword>
<feature type="compositionally biased region" description="Low complexity" evidence="5">
    <location>
        <begin position="136"/>
        <end position="186"/>
    </location>
</feature>
<dbReference type="InterPro" id="IPR051694">
    <property type="entry name" value="Immunoregulatory_rcpt-like"/>
</dbReference>
<sequence>MYCSRYHIFTLLCLWWSIGCAVADDHGVVFLYPTENLTFHYLDTINVTYTSPFPTPQLWIFCQNATDVTSGLITESKASVNPYNGTAPVNFKWLGGSPCWFDIKPDNKGGLGANSAHFVVDQNKRATSTTLGLDSLTTTATSTPTSSSDASNDVTTTATSTPTTSSEASSNTSPDSTSSSQDASPGGLSGGAKAGIGIGSALVALLALSGAFFLWRRNQQAKQNNYTGDEQGVNEKVPVDGAALSPDYAKVYPQETVAYEMYAPENQYEMPGTRPVGELSGDAHGKVQVGGVDVRGLDESVQSPTLGRGS</sequence>
<feature type="region of interest" description="Disordered" evidence="5">
    <location>
        <begin position="136"/>
        <end position="188"/>
    </location>
</feature>
<evidence type="ECO:0000313" key="9">
    <source>
        <dbReference type="Proteomes" id="UP000249056"/>
    </source>
</evidence>
<keyword evidence="3 6" id="KW-1133">Transmembrane helix</keyword>
<feature type="transmembrane region" description="Helical" evidence="6">
    <location>
        <begin position="194"/>
        <end position="215"/>
    </location>
</feature>
<dbReference type="GO" id="GO:0071944">
    <property type="term" value="C:cell periphery"/>
    <property type="evidence" value="ECO:0007669"/>
    <property type="project" value="UniProtKB-ARBA"/>
</dbReference>
<dbReference type="PROSITE" id="PS51257">
    <property type="entry name" value="PROKAR_LIPOPROTEIN"/>
    <property type="match status" value="1"/>
</dbReference>
<comment type="subcellular location">
    <subcellularLocation>
        <location evidence="1">Membrane</location>
        <topology evidence="1">Single-pass membrane protein</topology>
    </subcellularLocation>
</comment>
<keyword evidence="9" id="KW-1185">Reference proteome</keyword>
<reference evidence="8 9" key="1">
    <citation type="submission" date="2018-06" db="EMBL/GenBank/DDBJ databases">
        <title>Genome Sequence of the Brown Rot Fungal Pathogen Monilinia fructigena.</title>
        <authorList>
            <person name="Landi L."/>
            <person name="De Miccolis Angelini R.M."/>
            <person name="Pollastro S."/>
            <person name="Abate D."/>
            <person name="Faretra F."/>
            <person name="Romanazzi G."/>
        </authorList>
    </citation>
    <scope>NUCLEOTIDE SEQUENCE [LARGE SCALE GENOMIC DNA]</scope>
    <source>
        <strain evidence="8 9">Mfrg269</strain>
    </source>
</reference>
<dbReference type="GO" id="GO:0016020">
    <property type="term" value="C:membrane"/>
    <property type="evidence" value="ECO:0007669"/>
    <property type="project" value="UniProtKB-SubCell"/>
</dbReference>
<name>A0A395IQU5_9HELO</name>
<gene>
    <name evidence="8" type="ORF">DID88_009835</name>
</gene>
<protein>
    <recommendedName>
        <fullName evidence="10">Mid2 domain-containing protein</fullName>
    </recommendedName>
</protein>
<evidence type="ECO:0000256" key="7">
    <source>
        <dbReference type="SAM" id="SignalP"/>
    </source>
</evidence>
<evidence type="ECO:0000256" key="4">
    <source>
        <dbReference type="ARBA" id="ARBA00023136"/>
    </source>
</evidence>
<dbReference type="OrthoDB" id="5367645at2759"/>
<accession>A0A395IQU5</accession>
<keyword evidence="7" id="KW-0732">Signal</keyword>
<dbReference type="AlphaFoldDB" id="A0A395IQU5"/>
<comment type="caution">
    <text evidence="8">The sequence shown here is derived from an EMBL/GenBank/DDBJ whole genome shotgun (WGS) entry which is preliminary data.</text>
</comment>
<feature type="signal peptide" evidence="7">
    <location>
        <begin position="1"/>
        <end position="23"/>
    </location>
</feature>
<evidence type="ECO:0000256" key="5">
    <source>
        <dbReference type="SAM" id="MobiDB-lite"/>
    </source>
</evidence>
<proteinExistence type="predicted"/>
<evidence type="ECO:0000256" key="2">
    <source>
        <dbReference type="ARBA" id="ARBA00022692"/>
    </source>
</evidence>